<evidence type="ECO:0000313" key="24">
    <source>
        <dbReference type="RefSeq" id="XP_030751952.1"/>
    </source>
</evidence>
<comment type="pathway">
    <text evidence="17">Cofactor biosynthesis; coenzyme A biosynthesis; CoA from (R)-pantothenate: step 4/5.</text>
</comment>
<evidence type="ECO:0000256" key="20">
    <source>
        <dbReference type="ARBA" id="ARBA00066359"/>
    </source>
</evidence>
<reference evidence="24" key="1">
    <citation type="submission" date="2025-08" db="UniProtKB">
        <authorList>
            <consortium name="RefSeq"/>
        </authorList>
    </citation>
    <scope>IDENTIFICATION</scope>
    <source>
        <tissue evidence="24">Gonads</tissue>
    </source>
</reference>
<dbReference type="OrthoDB" id="330671at2759"/>
<dbReference type="FunFam" id="3.40.50.620:FF:000089">
    <property type="entry name" value="Bifunctional coenzyme A synthase"/>
    <property type="match status" value="1"/>
</dbReference>
<evidence type="ECO:0000256" key="2">
    <source>
        <dbReference type="ARBA" id="ARBA00004496"/>
    </source>
</evidence>
<dbReference type="SUPFAM" id="SSF52540">
    <property type="entry name" value="P-loop containing nucleoside triphosphate hydrolases"/>
    <property type="match status" value="1"/>
</dbReference>
<comment type="catalytic activity">
    <reaction evidence="14">
        <text>(R)-4'-phosphopantetheine + ATP + H(+) = 3'-dephospho-CoA + diphosphate</text>
        <dbReference type="Rhea" id="RHEA:19801"/>
        <dbReference type="ChEBI" id="CHEBI:15378"/>
        <dbReference type="ChEBI" id="CHEBI:30616"/>
        <dbReference type="ChEBI" id="CHEBI:33019"/>
        <dbReference type="ChEBI" id="CHEBI:57328"/>
        <dbReference type="ChEBI" id="CHEBI:61723"/>
        <dbReference type="EC" id="2.7.7.3"/>
    </reaction>
    <physiologicalReaction direction="left-to-right" evidence="14">
        <dbReference type="Rhea" id="RHEA:19802"/>
    </physiologicalReaction>
</comment>
<dbReference type="CDD" id="cd02022">
    <property type="entry name" value="DPCK"/>
    <property type="match status" value="1"/>
</dbReference>
<evidence type="ECO:0000256" key="19">
    <source>
        <dbReference type="ARBA" id="ARBA00061673"/>
    </source>
</evidence>
<evidence type="ECO:0000256" key="15">
    <source>
        <dbReference type="ARBA" id="ARBA00051912"/>
    </source>
</evidence>
<evidence type="ECO:0000256" key="6">
    <source>
        <dbReference type="ARBA" id="ARBA00022553"/>
    </source>
</evidence>
<keyword evidence="11" id="KW-0067">ATP-binding</keyword>
<evidence type="ECO:0000256" key="3">
    <source>
        <dbReference type="ARBA" id="ARBA00011245"/>
    </source>
</evidence>
<gene>
    <name evidence="24" type="primary">LOC115879322</name>
</gene>
<evidence type="ECO:0000256" key="11">
    <source>
        <dbReference type="ARBA" id="ARBA00022840"/>
    </source>
</evidence>
<dbReference type="KEGG" id="soy:115879322"/>
<dbReference type="InterPro" id="IPR001977">
    <property type="entry name" value="Depp_CoAkinase"/>
</dbReference>
<dbReference type="PANTHER" id="PTHR10695:SF46">
    <property type="entry name" value="BIFUNCTIONAL COENZYME A SYNTHASE-RELATED"/>
    <property type="match status" value="1"/>
</dbReference>
<evidence type="ECO:0000256" key="13">
    <source>
        <dbReference type="ARBA" id="ARBA00023268"/>
    </source>
</evidence>
<comment type="subunit">
    <text evidence="3">Monomer.</text>
</comment>
<protein>
    <recommendedName>
        <fullName evidence="21">Bifunctional coenzyme A synthase</fullName>
        <ecNumber evidence="20">2.7.1.24</ecNumber>
        <ecNumber evidence="4">2.7.7.3</ecNumber>
    </recommendedName>
</protein>
<dbReference type="FunFam" id="3.40.50.300:FF:000899">
    <property type="entry name" value="Bifunctional coenzyme A synthase"/>
    <property type="match status" value="1"/>
</dbReference>
<dbReference type="GO" id="GO:0005524">
    <property type="term" value="F:ATP binding"/>
    <property type="evidence" value="ECO:0007669"/>
    <property type="project" value="UniProtKB-KW"/>
</dbReference>
<dbReference type="EC" id="2.7.1.24" evidence="20"/>
<dbReference type="AlphaFoldDB" id="A0A6J2XKX3"/>
<dbReference type="GO" id="GO:0004595">
    <property type="term" value="F:pantetheine-phosphate adenylyltransferase activity"/>
    <property type="evidence" value="ECO:0007669"/>
    <property type="project" value="UniProtKB-EC"/>
</dbReference>
<evidence type="ECO:0000256" key="16">
    <source>
        <dbReference type="ARBA" id="ARBA00059677"/>
    </source>
</evidence>
<keyword evidence="5" id="KW-0963">Cytoplasm</keyword>
<dbReference type="GO" id="GO:0005759">
    <property type="term" value="C:mitochondrial matrix"/>
    <property type="evidence" value="ECO:0007669"/>
    <property type="project" value="UniProtKB-SubCell"/>
</dbReference>
<keyword evidence="8" id="KW-0548">Nucleotidyltransferase</keyword>
<dbReference type="InterPro" id="IPR014729">
    <property type="entry name" value="Rossmann-like_a/b/a_fold"/>
</dbReference>
<name>A0A6J2XKX3_SITOR</name>
<evidence type="ECO:0000256" key="1">
    <source>
        <dbReference type="ARBA" id="ARBA00004305"/>
    </source>
</evidence>
<evidence type="ECO:0000259" key="22">
    <source>
        <dbReference type="Pfam" id="PF01467"/>
    </source>
</evidence>
<comment type="pathway">
    <text evidence="18">Cofactor biosynthesis; coenzyme A biosynthesis; CoA from (R)-pantothenate: step 5/5.</text>
</comment>
<evidence type="ECO:0000256" key="7">
    <source>
        <dbReference type="ARBA" id="ARBA00022679"/>
    </source>
</evidence>
<dbReference type="InterPro" id="IPR027417">
    <property type="entry name" value="P-loop_NTPase"/>
</dbReference>
<evidence type="ECO:0000256" key="10">
    <source>
        <dbReference type="ARBA" id="ARBA00022777"/>
    </source>
</evidence>
<comment type="catalytic activity">
    <reaction evidence="15">
        <text>3'-dephospho-CoA + ATP = ADP + CoA + H(+)</text>
        <dbReference type="Rhea" id="RHEA:18245"/>
        <dbReference type="ChEBI" id="CHEBI:15378"/>
        <dbReference type="ChEBI" id="CHEBI:30616"/>
        <dbReference type="ChEBI" id="CHEBI:57287"/>
        <dbReference type="ChEBI" id="CHEBI:57328"/>
        <dbReference type="ChEBI" id="CHEBI:456216"/>
        <dbReference type="EC" id="2.7.1.24"/>
    </reaction>
    <physiologicalReaction direction="left-to-right" evidence="15">
        <dbReference type="Rhea" id="RHEA:18246"/>
    </physiologicalReaction>
</comment>
<dbReference type="GeneID" id="115879322"/>
<keyword evidence="9" id="KW-0547">Nucleotide-binding</keyword>
<dbReference type="GO" id="GO:0004140">
    <property type="term" value="F:dephospho-CoA kinase activity"/>
    <property type="evidence" value="ECO:0007669"/>
    <property type="project" value="UniProtKB-EC"/>
</dbReference>
<evidence type="ECO:0000256" key="12">
    <source>
        <dbReference type="ARBA" id="ARBA00023128"/>
    </source>
</evidence>
<evidence type="ECO:0000256" key="4">
    <source>
        <dbReference type="ARBA" id="ARBA00012392"/>
    </source>
</evidence>
<dbReference type="Proteomes" id="UP000504635">
    <property type="component" value="Unplaced"/>
</dbReference>
<dbReference type="NCBIfam" id="TIGR00152">
    <property type="entry name" value="dephospho-CoA kinase"/>
    <property type="match status" value="1"/>
</dbReference>
<dbReference type="Gene3D" id="3.40.50.620">
    <property type="entry name" value="HUPs"/>
    <property type="match status" value="1"/>
</dbReference>
<dbReference type="InParanoid" id="A0A6J2XKX3"/>
<dbReference type="EC" id="2.7.7.3" evidence="4"/>
<dbReference type="Pfam" id="PF01467">
    <property type="entry name" value="CTP_transf_like"/>
    <property type="match status" value="1"/>
</dbReference>
<dbReference type="FunCoup" id="A0A6J2XKX3">
    <property type="interactions" value="1513"/>
</dbReference>
<organism evidence="23 24">
    <name type="scientific">Sitophilus oryzae</name>
    <name type="common">Rice weevil</name>
    <name type="synonym">Curculio oryzae</name>
    <dbReference type="NCBI Taxonomy" id="7048"/>
    <lineage>
        <taxon>Eukaryota</taxon>
        <taxon>Metazoa</taxon>
        <taxon>Ecdysozoa</taxon>
        <taxon>Arthropoda</taxon>
        <taxon>Hexapoda</taxon>
        <taxon>Insecta</taxon>
        <taxon>Pterygota</taxon>
        <taxon>Neoptera</taxon>
        <taxon>Endopterygota</taxon>
        <taxon>Coleoptera</taxon>
        <taxon>Polyphaga</taxon>
        <taxon>Cucujiformia</taxon>
        <taxon>Curculionidae</taxon>
        <taxon>Dryophthorinae</taxon>
        <taxon>Sitophilus</taxon>
    </lineage>
</organism>
<accession>A0A6J2XKX3</accession>
<keyword evidence="12" id="KW-0496">Mitochondrion</keyword>
<keyword evidence="23" id="KW-1185">Reference proteome</keyword>
<dbReference type="GO" id="GO:0015937">
    <property type="term" value="P:coenzyme A biosynthetic process"/>
    <property type="evidence" value="ECO:0007669"/>
    <property type="project" value="InterPro"/>
</dbReference>
<evidence type="ECO:0000256" key="5">
    <source>
        <dbReference type="ARBA" id="ARBA00022490"/>
    </source>
</evidence>
<dbReference type="PANTHER" id="PTHR10695">
    <property type="entry name" value="DEPHOSPHO-COA KINASE-RELATED"/>
    <property type="match status" value="1"/>
</dbReference>
<dbReference type="SUPFAM" id="SSF52374">
    <property type="entry name" value="Nucleotidylyl transferase"/>
    <property type="match status" value="1"/>
</dbReference>
<dbReference type="HAMAP" id="MF_00376">
    <property type="entry name" value="Dephospho_CoA_kinase"/>
    <property type="match status" value="1"/>
</dbReference>
<dbReference type="RefSeq" id="XP_030751952.1">
    <property type="nucleotide sequence ID" value="XM_030896092.1"/>
</dbReference>
<evidence type="ECO:0000256" key="17">
    <source>
        <dbReference type="ARBA" id="ARBA00060565"/>
    </source>
</evidence>
<comment type="subcellular location">
    <subcellularLocation>
        <location evidence="2">Cytoplasm</location>
    </subcellularLocation>
    <subcellularLocation>
        <location evidence="1">Mitochondrion matrix</location>
    </subcellularLocation>
</comment>
<proteinExistence type="inferred from homology"/>
<feature type="domain" description="Cytidyltransferase-like" evidence="22">
    <location>
        <begin position="154"/>
        <end position="296"/>
    </location>
</feature>
<comment type="function">
    <text evidence="16">Bifunctional enzyme that catalyzes the fourth and fifth sequential steps of CoA biosynthetic pathway. The fourth reaction is catalyzed by the phosphopantetheine adenylyltransferase, coded by the coaD domain; the fifth reaction is catalyzed by the dephospho-CoA kinase, coded by the coaE domain. May act as a point of CoA biosynthesis regulation.</text>
</comment>
<keyword evidence="13" id="KW-0511">Multifunctional enzyme</keyword>
<keyword evidence="7" id="KW-0808">Transferase</keyword>
<dbReference type="InterPro" id="IPR004821">
    <property type="entry name" value="Cyt_trans-like"/>
</dbReference>
<evidence type="ECO:0000256" key="14">
    <source>
        <dbReference type="ARBA" id="ARBA00051310"/>
    </source>
</evidence>
<keyword evidence="10" id="KW-0418">Kinase</keyword>
<dbReference type="Pfam" id="PF01121">
    <property type="entry name" value="CoaE"/>
    <property type="match status" value="1"/>
</dbReference>
<evidence type="ECO:0000256" key="18">
    <source>
        <dbReference type="ARBA" id="ARBA00060696"/>
    </source>
</evidence>
<keyword evidence="6" id="KW-0597">Phosphoprotein</keyword>
<evidence type="ECO:0000256" key="21">
    <source>
        <dbReference type="ARBA" id="ARBA00067394"/>
    </source>
</evidence>
<dbReference type="NCBIfam" id="NF001985">
    <property type="entry name" value="PRK00777.1"/>
    <property type="match status" value="1"/>
</dbReference>
<evidence type="ECO:0000256" key="9">
    <source>
        <dbReference type="ARBA" id="ARBA00022741"/>
    </source>
</evidence>
<evidence type="ECO:0000256" key="8">
    <source>
        <dbReference type="ARBA" id="ARBA00022695"/>
    </source>
</evidence>
<evidence type="ECO:0000313" key="23">
    <source>
        <dbReference type="Proteomes" id="UP000504635"/>
    </source>
</evidence>
<sequence length="513" mass="57644">MLAKTGLLVVSNPKHIAKLLSDAQKAVKNTLYVQLLSALNDPLGSIHPNMFTTPKLSRTVFCIYSQATKQCNNLDVRVLLSSFKHNISQIHTQNPIDIIIFDKKYTKADIESFISTKISNVSNDHNTLTIECEDSEETESTSSDTDSNVYNHVVLGGTFDRLHTAHKLLLSDAILRASKKVTVGITEENMIHGKLLWELIQNVNTRVNNVFNFVSDICPELHYDICKISDPFGPAIIDPTMDLIMVSEETIRGAEKINELRREKQLKELKIIPIPYIEEPNPDPKEETKVSSSNLRLRLLGTLLNPIVQKEIPKRPYVIGLTGGIASGKSGVASHLENLNVPVINCDKIGHKLYEKGQPCYDPVVNNFGSQILSPEGEIDRRILGGLVFKNTDQLNKLNEIMWPAIAKEVRHKINESGEAVVCVEAAILCLAGWDKFCHEVWTTIVPPNEAIDRLVKRNNLTEDQAKLRIEAQPTNSEYINNTNVVFSPQWEVEYTKVQVHRAWNLLQPRLAL</sequence>
<dbReference type="PROSITE" id="PS51219">
    <property type="entry name" value="DPCK"/>
    <property type="match status" value="1"/>
</dbReference>
<dbReference type="Gene3D" id="3.40.50.300">
    <property type="entry name" value="P-loop containing nucleotide triphosphate hydrolases"/>
    <property type="match status" value="1"/>
</dbReference>
<comment type="similarity">
    <text evidence="19">In the central section; belongs to the eukaryotic CoaD family.</text>
</comment>